<keyword evidence="1" id="KW-1133">Transmembrane helix</keyword>
<proteinExistence type="predicted"/>
<protein>
    <submittedName>
        <fullName evidence="2">Uncharacterized protein</fullName>
    </submittedName>
</protein>
<sequence length="160" mass="17559">MARLAVGSTAQRVETDFLYIEDNIMRWSDTIIQISNIAKVSTANIGTTPFPLLSVLVILLGMGAFNFSALLGIVLVGGGVAWEVIWYQQYEKEKTMQLLKISLNSGIHYTILFHNKKFLSEVFNRISDLISKPSSQKNLTINVKDSTFGGNASVVGSANS</sequence>
<feature type="transmembrane region" description="Helical" evidence="1">
    <location>
        <begin position="53"/>
        <end position="86"/>
    </location>
</feature>
<keyword evidence="1" id="KW-0472">Membrane</keyword>
<name>A0A644ZT34_9ZZZZ</name>
<comment type="caution">
    <text evidence="2">The sequence shown here is derived from an EMBL/GenBank/DDBJ whole genome shotgun (WGS) entry which is preliminary data.</text>
</comment>
<evidence type="ECO:0000313" key="2">
    <source>
        <dbReference type="EMBL" id="MPM44045.1"/>
    </source>
</evidence>
<evidence type="ECO:0000256" key="1">
    <source>
        <dbReference type="SAM" id="Phobius"/>
    </source>
</evidence>
<accession>A0A644ZT34</accession>
<keyword evidence="1" id="KW-0812">Transmembrane</keyword>
<gene>
    <name evidence="2" type="ORF">SDC9_90723</name>
</gene>
<organism evidence="2">
    <name type="scientific">bioreactor metagenome</name>
    <dbReference type="NCBI Taxonomy" id="1076179"/>
    <lineage>
        <taxon>unclassified sequences</taxon>
        <taxon>metagenomes</taxon>
        <taxon>ecological metagenomes</taxon>
    </lineage>
</organism>
<dbReference type="EMBL" id="VSSQ01010329">
    <property type="protein sequence ID" value="MPM44045.1"/>
    <property type="molecule type" value="Genomic_DNA"/>
</dbReference>
<dbReference type="AlphaFoldDB" id="A0A644ZT34"/>
<reference evidence="2" key="1">
    <citation type="submission" date="2019-08" db="EMBL/GenBank/DDBJ databases">
        <authorList>
            <person name="Kucharzyk K."/>
            <person name="Murdoch R.W."/>
            <person name="Higgins S."/>
            <person name="Loffler F."/>
        </authorList>
    </citation>
    <scope>NUCLEOTIDE SEQUENCE</scope>
</reference>